<organism evidence="1 2">
    <name type="scientific">Clostridium sardiniense</name>
    <name type="common">Clostridium absonum</name>
    <dbReference type="NCBI Taxonomy" id="29369"/>
    <lineage>
        <taxon>Bacteria</taxon>
        <taxon>Bacillati</taxon>
        <taxon>Bacillota</taxon>
        <taxon>Clostridia</taxon>
        <taxon>Eubacteriales</taxon>
        <taxon>Clostridiaceae</taxon>
        <taxon>Clostridium</taxon>
    </lineage>
</organism>
<proteinExistence type="predicted"/>
<reference evidence="1 2" key="1">
    <citation type="journal article" date="2021" name="Cell Host Microbe">
        <title>in vivo commensal control of Clostridioides difficile virulence.</title>
        <authorList>
            <person name="Girinathan B.P."/>
            <person name="Dibenedetto N."/>
            <person name="Worley J.N."/>
            <person name="Peltier J."/>
            <person name="Arrieta-Ortiz M.L."/>
            <person name="Rupa Christinal Immanuel S."/>
            <person name="Lavin R."/>
            <person name="Delaney M.L."/>
            <person name="Cummins C."/>
            <person name="Hoffmann M."/>
            <person name="Luo Y."/>
            <person name="Gonzalez-Escalona N."/>
            <person name="Allard M."/>
            <person name="Onderdonk A.B."/>
            <person name="Gerber G.K."/>
            <person name="Sonenshein A.L."/>
            <person name="Baliga N."/>
            <person name="Dupuy B."/>
            <person name="Bry L."/>
        </authorList>
    </citation>
    <scope>NUCLEOTIDE SEQUENCE [LARGE SCALE GENOMIC DNA]</scope>
    <source>
        <strain evidence="1 2">DSM 599</strain>
    </source>
</reference>
<name>A0ABS7L1C4_CLOSR</name>
<dbReference type="EMBL" id="JAIKTU010000014">
    <property type="protein sequence ID" value="MBY0756868.1"/>
    <property type="molecule type" value="Genomic_DNA"/>
</dbReference>
<gene>
    <name evidence="1" type="ORF">K5V21_15595</name>
</gene>
<evidence type="ECO:0000313" key="1">
    <source>
        <dbReference type="EMBL" id="MBY0756868.1"/>
    </source>
</evidence>
<accession>A0ABS7L1C4</accession>
<comment type="caution">
    <text evidence="1">The sequence shown here is derived from an EMBL/GenBank/DDBJ whole genome shotgun (WGS) entry which is preliminary data.</text>
</comment>
<dbReference type="RefSeq" id="WP_221862083.1">
    <property type="nucleotide sequence ID" value="NZ_JAIKTU010000014.1"/>
</dbReference>
<keyword evidence="2" id="KW-1185">Reference proteome</keyword>
<dbReference type="Proteomes" id="UP001299068">
    <property type="component" value="Unassembled WGS sequence"/>
</dbReference>
<sequence length="1122" mass="124278">MYNPSNFLISINNDSIINLTTGGTISVLTTVSNTDSTSTLYNLSFTLNLGDGITFVSSSVPYTSVSDNIYLFTNIKDLAPNEIDYGINFNLKLNTEFNNGDTMPFGSLISCSITAFADTMPRGIYDNNNEIIESISTFSFNASRYIIYKVNPSKLLLGKIYSSSIIIKTAKNSDIFFDSFTDILGNGINYLGNLSILGYSSQELNNFTILSPNTLSNNFSLVWNNVSIPEDTTVTIRFDIKINERYYTNGTILGSYIENNSSISNELSWVIDNVSFSQVYTLIAFEVILNIVLSKYIVDINEELTYYVYFYNNLYHGLLNLSGYLTTSDGQILDDTSTPMYTSKTTSSGGITQVLFNVGTISAGQTAIVKINGSILNKYLSNGLDILSGDTFTVSTNCNAISTATNKLISSSDSTVLRIGFPLTSKVITGYYYRDNTPKPFNIVAPGDYISYKSTYNSSNILAPSSQVKIFDFYPYMTKDILNINYNYSSNEYPGTGIVPVSPNGVLWFVNSISGGQSFDIDYTTQIDYINSDTNFPYNLFKLQVVNSNGIGYSSRSQVGFIFGKPNLILNRNVFGNNINKVKIGEIYSFNASLKNDNSLNNVTDAFNITFTESIPSSVILDQNSIIAKVNDAIVPFTIQNNSIVINIDKLGPNDIFMLSYKISISNTLGPNESFTFTSSTTSPYTQSYNSTLENLQYDIGALTQSTTLRSEVITLQLNSDSPTKIVGDIVYYTLKITIPMGQKLSSLSNLILIPSYQTYLNEAWLNDVPIDSSLANRTVIFDTITNIDTISSSIIYNYKIKCLISDSIVSSQNPLYTTESFYGNLTYINMLNETTNLGINNSLIINHPHIDLNIGSSGVMNGFTQFFILGSFNKIYTKVQASNLGNTDAANIYANVSIPDYLNFNNIILSSNGVTSSYNSITHILSINIDYISALSNKYLVFESNILNGPIAENKLIITGHANQYYNKIYTSKIYTSDLIYNNELYINSLIQFLPLSFYSLIGSDAAINLSQLGEPTKIEYILTNIGQGFDSYRLEMTPIKYDYDVYIGETFVQSIPQNTSANITSSLLNNIAHGNSIYISFRYIISVDSGIPFYATMLVKATSINNENTKKTIPTTLQDP</sequence>
<evidence type="ECO:0000313" key="2">
    <source>
        <dbReference type="Proteomes" id="UP001299068"/>
    </source>
</evidence>
<protein>
    <submittedName>
        <fullName evidence="1">Uncharacterized protein</fullName>
    </submittedName>
</protein>